<dbReference type="Gene3D" id="3.20.20.70">
    <property type="entry name" value="Aldolase class I"/>
    <property type="match status" value="1"/>
</dbReference>
<evidence type="ECO:0000256" key="10">
    <source>
        <dbReference type="PIRNR" id="PIRNR006621"/>
    </source>
</evidence>
<feature type="site" description="Interacts with tRNA" evidence="9">
    <location>
        <position position="279"/>
    </location>
</feature>
<dbReference type="Pfam" id="PF01207">
    <property type="entry name" value="Dus"/>
    <property type="match status" value="1"/>
</dbReference>
<comment type="similarity">
    <text evidence="9">Belongs to the Dus family. DusC subfamily.</text>
</comment>
<keyword evidence="4 9" id="KW-0288">FMN</keyword>
<evidence type="ECO:0000256" key="1">
    <source>
        <dbReference type="ARBA" id="ARBA00001917"/>
    </source>
</evidence>
<evidence type="ECO:0000256" key="7">
    <source>
        <dbReference type="ARBA" id="ARBA00022884"/>
    </source>
</evidence>
<keyword evidence="6 9" id="KW-0521">NADP</keyword>
<proteinExistence type="inferred from homology"/>
<feature type="site" description="Interacts with tRNA; defines subfamily-specific binding signature" evidence="9">
    <location>
        <position position="35"/>
    </location>
</feature>
<feature type="site" description="Interacts with tRNA; defines subfamily-specific binding signature" evidence="9">
    <location>
        <position position="272"/>
    </location>
</feature>
<reference evidence="13" key="1">
    <citation type="journal article" date="2019" name="Int. J. Syst. Evol. Microbiol.">
        <title>The Global Catalogue of Microorganisms (GCM) 10K type strain sequencing project: providing services to taxonomists for standard genome sequencing and annotation.</title>
        <authorList>
            <consortium name="The Broad Institute Genomics Platform"/>
            <consortium name="The Broad Institute Genome Sequencing Center for Infectious Disease"/>
            <person name="Wu L."/>
            <person name="Ma J."/>
        </authorList>
    </citation>
    <scope>NUCLEOTIDE SEQUENCE [LARGE SCALE GENOMIC DNA]</scope>
    <source>
        <strain evidence="13">CECT 8288</strain>
    </source>
</reference>
<comment type="catalytic activity">
    <reaction evidence="9">
        <text>5,6-dihydrouridine(16) in tRNA + NADP(+) = uridine(16) in tRNA + NADPH + H(+)</text>
        <dbReference type="Rhea" id="RHEA:53376"/>
        <dbReference type="Rhea" id="RHEA-COMP:13543"/>
        <dbReference type="Rhea" id="RHEA-COMP:13544"/>
        <dbReference type="ChEBI" id="CHEBI:15378"/>
        <dbReference type="ChEBI" id="CHEBI:57783"/>
        <dbReference type="ChEBI" id="CHEBI:58349"/>
        <dbReference type="ChEBI" id="CHEBI:65315"/>
        <dbReference type="ChEBI" id="CHEBI:74443"/>
    </reaction>
</comment>
<evidence type="ECO:0000256" key="6">
    <source>
        <dbReference type="ARBA" id="ARBA00022857"/>
    </source>
</evidence>
<dbReference type="InterPro" id="IPR032886">
    <property type="entry name" value="DusC"/>
</dbReference>
<dbReference type="EMBL" id="JBHRYN010000008">
    <property type="protein sequence ID" value="MFC3701422.1"/>
    <property type="molecule type" value="Genomic_DNA"/>
</dbReference>
<evidence type="ECO:0000313" key="13">
    <source>
        <dbReference type="Proteomes" id="UP001595710"/>
    </source>
</evidence>
<dbReference type="HAMAP" id="MF_02043">
    <property type="entry name" value="DusC_subfam"/>
    <property type="match status" value="1"/>
</dbReference>
<comment type="cofactor">
    <cofactor evidence="1 9 10">
        <name>FMN</name>
        <dbReference type="ChEBI" id="CHEBI:58210"/>
    </cofactor>
</comment>
<dbReference type="PIRSF" id="PIRSF006621">
    <property type="entry name" value="Dus"/>
    <property type="match status" value="1"/>
</dbReference>
<feature type="active site" description="Proton donor" evidence="9">
    <location>
        <position position="98"/>
    </location>
</feature>
<keyword evidence="5 9" id="KW-0819">tRNA processing</keyword>
<evidence type="ECO:0000313" key="12">
    <source>
        <dbReference type="EMBL" id="MFC3701422.1"/>
    </source>
</evidence>
<organism evidence="12 13">
    <name type="scientific">Reinekea marina</name>
    <dbReference type="NCBI Taxonomy" id="1310421"/>
    <lineage>
        <taxon>Bacteria</taxon>
        <taxon>Pseudomonadati</taxon>
        <taxon>Pseudomonadota</taxon>
        <taxon>Gammaproteobacteria</taxon>
        <taxon>Oceanospirillales</taxon>
        <taxon>Saccharospirillaceae</taxon>
        <taxon>Reinekea</taxon>
    </lineage>
</organism>
<feature type="site" description="Interacts with tRNA" evidence="9">
    <location>
        <position position="95"/>
    </location>
</feature>
<accession>A0ABV7WR33</accession>
<keyword evidence="2 9" id="KW-0820">tRNA-binding</keyword>
<feature type="binding site" evidence="9">
    <location>
        <begin position="223"/>
        <end position="224"/>
    </location>
    <ligand>
        <name>FMN</name>
        <dbReference type="ChEBI" id="CHEBI:58210"/>
    </ligand>
</feature>
<dbReference type="PANTHER" id="PTHR11082">
    <property type="entry name" value="TRNA-DIHYDROURIDINE SYNTHASE"/>
    <property type="match status" value="1"/>
</dbReference>
<keyword evidence="7 9" id="KW-0694">RNA-binding</keyword>
<dbReference type="SUPFAM" id="SSF51395">
    <property type="entry name" value="FMN-linked oxidoreductases"/>
    <property type="match status" value="1"/>
</dbReference>
<sequence>MKVLLAPMEGLADAYLREILSNAAGYDLITSEFVRIVDQLLPKRTFFDQVPELKNNSQTSNGTPVRVQLLGNHPEMMASNALRATELGSFGIDLNFGCPSKTVNKSKGGAVMLTDPESIYQTVSAVHSALPPTQPLSAKMRLGYEDSTLMMECAQAIADGGAQAITIHARTKSQGYTPPAYWHLVKHISDKLDIEKTINGDIWTLADAHQALKDSGCDNVMIGRGAIKNPKLADCIKKNQDKTAQWSQTAPLVKHFWMSITQEMSNRYCAGRLKQWLNYLKDQYPEAEALFVSVRRLTDINDIQPYIEAL</sequence>
<gene>
    <name evidence="9" type="primary">dusC</name>
    <name evidence="12" type="ORF">ACFOND_07190</name>
</gene>
<keyword evidence="8 9" id="KW-0560">Oxidoreductase</keyword>
<dbReference type="InterPro" id="IPR001269">
    <property type="entry name" value="DUS_fam"/>
</dbReference>
<dbReference type="EC" id="1.3.1.-" evidence="9"/>
<feature type="binding site" evidence="9">
    <location>
        <position position="139"/>
    </location>
    <ligand>
        <name>FMN</name>
        <dbReference type="ChEBI" id="CHEBI:58210"/>
    </ligand>
</feature>
<evidence type="ECO:0000256" key="8">
    <source>
        <dbReference type="ARBA" id="ARBA00023002"/>
    </source>
</evidence>
<comment type="similarity">
    <text evidence="10">Belongs to the dus family.</text>
</comment>
<dbReference type="InterPro" id="IPR018517">
    <property type="entry name" value="tRNA_hU_synthase_CS"/>
</dbReference>
<feature type="site" description="Interacts with tRNA" evidence="9">
    <location>
        <position position="176"/>
    </location>
</feature>
<dbReference type="PROSITE" id="PS01136">
    <property type="entry name" value="UPF0034"/>
    <property type="match status" value="1"/>
</dbReference>
<comment type="caution">
    <text evidence="12">The sequence shown here is derived from an EMBL/GenBank/DDBJ whole genome shotgun (WGS) entry which is preliminary data.</text>
</comment>
<dbReference type="CDD" id="cd02801">
    <property type="entry name" value="DUS_like_FMN"/>
    <property type="match status" value="1"/>
</dbReference>
<protein>
    <recommendedName>
        <fullName evidence="9">tRNA-dihydrouridine(16) synthase</fullName>
        <ecNumber evidence="9">1.3.1.-</ecNumber>
    </recommendedName>
    <alternativeName>
        <fullName evidence="9">U16-specific dihydrouridine synthase</fullName>
        <shortName evidence="9">U16-specific Dus</shortName>
    </alternativeName>
    <alternativeName>
        <fullName evidence="9">tRNA-dihydrouridine synthase C</fullName>
    </alternativeName>
</protein>
<keyword evidence="13" id="KW-1185">Reference proteome</keyword>
<evidence type="ECO:0000259" key="11">
    <source>
        <dbReference type="Pfam" id="PF01207"/>
    </source>
</evidence>
<evidence type="ECO:0000256" key="4">
    <source>
        <dbReference type="ARBA" id="ARBA00022643"/>
    </source>
</evidence>
<dbReference type="InterPro" id="IPR035587">
    <property type="entry name" value="DUS-like_FMN-bd"/>
</dbReference>
<evidence type="ECO:0000256" key="9">
    <source>
        <dbReference type="HAMAP-Rule" id="MF_02043"/>
    </source>
</evidence>
<evidence type="ECO:0000256" key="3">
    <source>
        <dbReference type="ARBA" id="ARBA00022630"/>
    </source>
</evidence>
<comment type="catalytic activity">
    <reaction evidence="9">
        <text>5,6-dihydrouridine(16) in tRNA + NAD(+) = uridine(16) in tRNA + NADH + H(+)</text>
        <dbReference type="Rhea" id="RHEA:53380"/>
        <dbReference type="Rhea" id="RHEA-COMP:13543"/>
        <dbReference type="Rhea" id="RHEA-COMP:13544"/>
        <dbReference type="ChEBI" id="CHEBI:15378"/>
        <dbReference type="ChEBI" id="CHEBI:57540"/>
        <dbReference type="ChEBI" id="CHEBI:57945"/>
        <dbReference type="ChEBI" id="CHEBI:65315"/>
        <dbReference type="ChEBI" id="CHEBI:74443"/>
    </reaction>
</comment>
<feature type="site" description="Interacts with tRNA; defines subfamily-specific binding signature" evidence="9">
    <location>
        <position position="274"/>
    </location>
</feature>
<dbReference type="InterPro" id="IPR013785">
    <property type="entry name" value="Aldolase_TIM"/>
</dbReference>
<feature type="site" description="Interacts with tRNA; defines subfamily-specific binding signature" evidence="9">
    <location>
        <position position="295"/>
    </location>
</feature>
<evidence type="ECO:0000256" key="2">
    <source>
        <dbReference type="ARBA" id="ARBA00022555"/>
    </source>
</evidence>
<dbReference type="InterPro" id="IPR042270">
    <property type="entry name" value="DusC_C"/>
</dbReference>
<dbReference type="PANTHER" id="PTHR11082:SF26">
    <property type="entry name" value="TRNA-DIHYDROURIDINE(16) SYNTHASE"/>
    <property type="match status" value="1"/>
</dbReference>
<keyword evidence="3 9" id="KW-0285">Flavoprotein</keyword>
<evidence type="ECO:0000256" key="5">
    <source>
        <dbReference type="ARBA" id="ARBA00022694"/>
    </source>
</evidence>
<name>A0ABV7WR33_9GAMM</name>
<dbReference type="Gene3D" id="1.20.225.30">
    <property type="entry name" value="Dihydrouridine synthase, C-terminal recognition domain"/>
    <property type="match status" value="1"/>
</dbReference>
<feature type="binding site" evidence="9">
    <location>
        <position position="68"/>
    </location>
    <ligand>
        <name>FMN</name>
        <dbReference type="ChEBI" id="CHEBI:58210"/>
    </ligand>
</feature>
<feature type="binding site" evidence="9">
    <location>
        <begin position="199"/>
        <end position="201"/>
    </location>
    <ligand>
        <name>FMN</name>
        <dbReference type="ChEBI" id="CHEBI:58210"/>
    </ligand>
</feature>
<dbReference type="Proteomes" id="UP001595710">
    <property type="component" value="Unassembled WGS sequence"/>
</dbReference>
<dbReference type="RefSeq" id="WP_290282574.1">
    <property type="nucleotide sequence ID" value="NZ_JAUFQI010000001.1"/>
</dbReference>
<feature type="domain" description="DUS-like FMN-binding" evidence="11">
    <location>
        <begin position="4"/>
        <end position="283"/>
    </location>
</feature>
<comment type="function">
    <text evidence="9">Catalyzes the synthesis of 5,6-dihydrouridine (D), a modified base found in the D-loop of most tRNAs, via the reduction of the C5-C6 double bond in target uridines. Specifically modifies U16 in tRNAs.</text>
</comment>